<evidence type="ECO:0000313" key="6">
    <source>
        <dbReference type="WBParaSite" id="SMUV_0001101701-mRNA-1"/>
    </source>
</evidence>
<dbReference type="InterPro" id="IPR029058">
    <property type="entry name" value="AB_hydrolase_fold"/>
</dbReference>
<dbReference type="Pfam" id="PF06441">
    <property type="entry name" value="EHN"/>
    <property type="match status" value="1"/>
</dbReference>
<protein>
    <submittedName>
        <fullName evidence="6">Epoxide hydrolase</fullName>
    </submittedName>
</protein>
<dbReference type="InterPro" id="IPR010497">
    <property type="entry name" value="Epoxide_hydro_N"/>
</dbReference>
<feature type="domain" description="Epoxide hydrolase N-terminal" evidence="4">
    <location>
        <begin position="93"/>
        <end position="135"/>
    </location>
</feature>
<dbReference type="SUPFAM" id="SSF53474">
    <property type="entry name" value="alpha/beta-Hydrolases"/>
    <property type="match status" value="1"/>
</dbReference>
<dbReference type="Proteomes" id="UP000046393">
    <property type="component" value="Unplaced"/>
</dbReference>
<keyword evidence="2" id="KW-0378">Hydrolase</keyword>
<reference evidence="6" key="1">
    <citation type="submission" date="2017-02" db="UniProtKB">
        <authorList>
            <consortium name="WormBaseParasite"/>
        </authorList>
    </citation>
    <scope>IDENTIFICATION</scope>
</reference>
<keyword evidence="5" id="KW-1185">Reference proteome</keyword>
<dbReference type="PANTHER" id="PTHR21661:SF16">
    <property type="entry name" value="EPOXIDE HYDROLASE"/>
    <property type="match status" value="1"/>
</dbReference>
<feature type="coiled-coil region" evidence="3">
    <location>
        <begin position="60"/>
        <end position="87"/>
    </location>
</feature>
<organism evidence="5 6">
    <name type="scientific">Syphacia muris</name>
    <dbReference type="NCBI Taxonomy" id="451379"/>
    <lineage>
        <taxon>Eukaryota</taxon>
        <taxon>Metazoa</taxon>
        <taxon>Ecdysozoa</taxon>
        <taxon>Nematoda</taxon>
        <taxon>Chromadorea</taxon>
        <taxon>Rhabditida</taxon>
        <taxon>Spirurina</taxon>
        <taxon>Oxyuridomorpha</taxon>
        <taxon>Oxyuroidea</taxon>
        <taxon>Oxyuridae</taxon>
        <taxon>Syphacia</taxon>
    </lineage>
</organism>
<dbReference type="GO" id="GO:0005789">
    <property type="term" value="C:endoplasmic reticulum membrane"/>
    <property type="evidence" value="ECO:0007669"/>
    <property type="project" value="UniProtKB-SubCell"/>
</dbReference>
<keyword evidence="3" id="KW-0175">Coiled coil</keyword>
<evidence type="ECO:0000256" key="2">
    <source>
        <dbReference type="ARBA" id="ARBA00022801"/>
    </source>
</evidence>
<evidence type="ECO:0000256" key="1">
    <source>
        <dbReference type="ARBA" id="ARBA00010088"/>
    </source>
</evidence>
<dbReference type="GO" id="GO:0033961">
    <property type="term" value="F:cis-stilbene-oxide hydrolase activity"/>
    <property type="evidence" value="ECO:0007669"/>
    <property type="project" value="UniProtKB-UniRule"/>
</dbReference>
<proteinExistence type="inferred from homology"/>
<dbReference type="STRING" id="451379.A0A0N5B165"/>
<evidence type="ECO:0000256" key="3">
    <source>
        <dbReference type="SAM" id="Coils"/>
    </source>
</evidence>
<evidence type="ECO:0000259" key="4">
    <source>
        <dbReference type="Pfam" id="PF06441"/>
    </source>
</evidence>
<evidence type="ECO:0000313" key="5">
    <source>
        <dbReference type="Proteomes" id="UP000046393"/>
    </source>
</evidence>
<accession>A0A0N5B165</accession>
<dbReference type="Gene3D" id="3.40.50.1820">
    <property type="entry name" value="alpha/beta hydrolase"/>
    <property type="match status" value="2"/>
</dbReference>
<sequence length="394" mass="44382">MEPSSGSFNSESPEVFVRNVIDLCFTDRRNTFATIRGASDDYFGEGDIQGDILTVNDYTLEISNDVIEKLKQKVHEETQNLVSVVEKLDEKPQECPETEVEIEGLRIHFVRVSFLETYKSVVPLILLHDWSTSFWFYYKVIPIFSNPIRFGFDFGVKKQIAFDVIVPSIPGLGFSDIPKKPATMMSLICPTSLRGIHLLNPSMSTFDTSQIQIGNTIADLVKLVTDANYTTTSTTFDDSLFKVWPESQQIAYANSVLGTMSLLLNRWASGTDPNYLNNSIASLHEFFTVDELLTNTVISWITQSVPRSLRLFKNTALDPITKEMFRASVVTPTAILIAPDASYIKDDIEAGSFKKRYFNITQFHLAESGGNYYALQKPQKFAEDVFLFVESIVG</sequence>
<dbReference type="PANTHER" id="PTHR21661">
    <property type="entry name" value="EPOXIDE HYDROLASE 1-RELATED"/>
    <property type="match status" value="1"/>
</dbReference>
<comment type="similarity">
    <text evidence="1">Belongs to the peptidase S33 family.</text>
</comment>
<dbReference type="AlphaFoldDB" id="A0A0N5B165"/>
<dbReference type="GO" id="GO:0097176">
    <property type="term" value="P:epoxide metabolic process"/>
    <property type="evidence" value="ECO:0007669"/>
    <property type="project" value="TreeGrafter"/>
</dbReference>
<name>A0A0N5B165_9BILA</name>
<dbReference type="WBParaSite" id="SMUV_0001101701-mRNA-1">
    <property type="protein sequence ID" value="SMUV_0001101701-mRNA-1"/>
    <property type="gene ID" value="SMUV_0001101701"/>
</dbReference>